<keyword evidence="1" id="KW-1185">Reference proteome</keyword>
<sequence length="153" mass="17334">MTELIKKLTTKVIVFNLTTLSQTRSFKRPGVAIIISTPSKTLSTCIFRSPPPYKHTLNKCICKASSRVGDKIRHPGPLRCELGLKKSFEYELELLLDLTQSYQGSKLGSQELLNNQEAGLETKRLGSRPRPFPLPHIKVEVSLEQKKPRFRES</sequence>
<name>A0A915LDE2_ROMCU</name>
<dbReference type="AlphaFoldDB" id="A0A915LDE2"/>
<dbReference type="Proteomes" id="UP000887565">
    <property type="component" value="Unplaced"/>
</dbReference>
<accession>A0A915LDE2</accession>
<dbReference type="WBParaSite" id="nRc.2.0.1.t47846-RA">
    <property type="protein sequence ID" value="nRc.2.0.1.t47846-RA"/>
    <property type="gene ID" value="nRc.2.0.1.g47846"/>
</dbReference>
<organism evidence="1 2">
    <name type="scientific">Romanomermis culicivorax</name>
    <name type="common">Nematode worm</name>
    <dbReference type="NCBI Taxonomy" id="13658"/>
    <lineage>
        <taxon>Eukaryota</taxon>
        <taxon>Metazoa</taxon>
        <taxon>Ecdysozoa</taxon>
        <taxon>Nematoda</taxon>
        <taxon>Enoplea</taxon>
        <taxon>Dorylaimia</taxon>
        <taxon>Mermithida</taxon>
        <taxon>Mermithoidea</taxon>
        <taxon>Mermithidae</taxon>
        <taxon>Romanomermis</taxon>
    </lineage>
</organism>
<evidence type="ECO:0000313" key="1">
    <source>
        <dbReference type="Proteomes" id="UP000887565"/>
    </source>
</evidence>
<protein>
    <submittedName>
        <fullName evidence="2">Uncharacterized protein</fullName>
    </submittedName>
</protein>
<evidence type="ECO:0000313" key="2">
    <source>
        <dbReference type="WBParaSite" id="nRc.2.0.1.t47846-RA"/>
    </source>
</evidence>
<proteinExistence type="predicted"/>
<reference evidence="2" key="1">
    <citation type="submission" date="2022-11" db="UniProtKB">
        <authorList>
            <consortium name="WormBaseParasite"/>
        </authorList>
    </citation>
    <scope>IDENTIFICATION</scope>
</reference>